<evidence type="ECO:0000313" key="1">
    <source>
        <dbReference type="EMBL" id="OKH26155.1"/>
    </source>
</evidence>
<organism evidence="1 2">
    <name type="scientific">Hydrococcus rivularis NIES-593</name>
    <dbReference type="NCBI Taxonomy" id="1921803"/>
    <lineage>
        <taxon>Bacteria</taxon>
        <taxon>Bacillati</taxon>
        <taxon>Cyanobacteriota</taxon>
        <taxon>Cyanophyceae</taxon>
        <taxon>Pleurocapsales</taxon>
        <taxon>Hydrococcaceae</taxon>
        <taxon>Hydrococcus</taxon>
    </lineage>
</organism>
<dbReference type="AlphaFoldDB" id="A0A1U7HRJ8"/>
<dbReference type="PIRSF" id="PIRSF006380">
    <property type="entry name" value="UCP006380"/>
    <property type="match status" value="1"/>
</dbReference>
<dbReference type="InterPro" id="IPR002802">
    <property type="entry name" value="Endo_dU"/>
</dbReference>
<dbReference type="PANTHER" id="PTHR39518">
    <property type="entry name" value="UPF0215 PROTEIN MJ1150"/>
    <property type="match status" value="1"/>
</dbReference>
<dbReference type="EMBL" id="MRCB01000002">
    <property type="protein sequence ID" value="OKH26155.1"/>
    <property type="molecule type" value="Genomic_DNA"/>
</dbReference>
<dbReference type="Proteomes" id="UP000186868">
    <property type="component" value="Unassembled WGS sequence"/>
</dbReference>
<protein>
    <recommendedName>
        <fullName evidence="3">DUF99 domain-containing protein</fullName>
    </recommendedName>
</protein>
<dbReference type="PANTHER" id="PTHR39518:SF2">
    <property type="entry name" value="UPF0215 PROTEIN MJ1150"/>
    <property type="match status" value="1"/>
</dbReference>
<comment type="caution">
    <text evidence="1">The sequence shown here is derived from an EMBL/GenBank/DDBJ whole genome shotgun (WGS) entry which is preliminary data.</text>
</comment>
<sequence length="194" mass="21357">MELEDLLKRDRIIRVIGFDDAPFIRHAGNPVGVAGVVCAGTRFEGMVWGKVAPDGWDATEILCQLLIGGKFLPQLHLVLLDGICLGGFNVIDLPLLAQRLERPCVAVMRKLPNFIKIEAALKRLPHPDKRLEIIRRAGTIYEYPPFYFQVCDANPETIAQILTKLSDRGNVPEALRIAHLIGAAIVKGESGSQA</sequence>
<evidence type="ECO:0008006" key="3">
    <source>
        <dbReference type="Google" id="ProtNLM"/>
    </source>
</evidence>
<dbReference type="OrthoDB" id="25804at2"/>
<dbReference type="STRING" id="1921803.NIES593_03530"/>
<evidence type="ECO:0000313" key="2">
    <source>
        <dbReference type="Proteomes" id="UP000186868"/>
    </source>
</evidence>
<dbReference type="Gene3D" id="3.30.2170.10">
    <property type="entry name" value="archaeoglobus fulgidus dsm 4304 superfamily"/>
    <property type="match status" value="1"/>
</dbReference>
<proteinExistence type="inferred from homology"/>
<dbReference type="Pfam" id="PF01949">
    <property type="entry name" value="Endo_dU"/>
    <property type="match status" value="1"/>
</dbReference>
<gene>
    <name evidence="1" type="ORF">NIES593_03530</name>
</gene>
<dbReference type="RefSeq" id="WP_073598262.1">
    <property type="nucleotide sequence ID" value="NZ_MRCB01000002.1"/>
</dbReference>
<accession>A0A1U7HRJ8</accession>
<keyword evidence="2" id="KW-1185">Reference proteome</keyword>
<reference evidence="1 2" key="1">
    <citation type="submission" date="2016-11" db="EMBL/GenBank/DDBJ databases">
        <title>Draft Genome Sequences of Nine Cyanobacterial Strains from Diverse Habitats.</title>
        <authorList>
            <person name="Zhu T."/>
            <person name="Hou S."/>
            <person name="Lu X."/>
            <person name="Hess W.R."/>
        </authorList>
    </citation>
    <scope>NUCLEOTIDE SEQUENCE [LARGE SCALE GENOMIC DNA]</scope>
    <source>
        <strain evidence="1 2">NIES-593</strain>
    </source>
</reference>
<name>A0A1U7HRJ8_9CYAN</name>
<dbReference type="HAMAP" id="MF_00582">
    <property type="entry name" value="UPF0215"/>
    <property type="match status" value="1"/>
</dbReference>